<dbReference type="Gene3D" id="2.60.200.20">
    <property type="match status" value="1"/>
</dbReference>
<feature type="domain" description="FHA" evidence="2">
    <location>
        <begin position="114"/>
        <end position="161"/>
    </location>
</feature>
<evidence type="ECO:0000256" key="1">
    <source>
        <dbReference type="SAM" id="Phobius"/>
    </source>
</evidence>
<organism evidence="3">
    <name type="scientific">Chromera velia CCMP2878</name>
    <dbReference type="NCBI Taxonomy" id="1169474"/>
    <lineage>
        <taxon>Eukaryota</taxon>
        <taxon>Sar</taxon>
        <taxon>Alveolata</taxon>
        <taxon>Colpodellida</taxon>
        <taxon>Chromeraceae</taxon>
        <taxon>Chromera</taxon>
    </lineage>
</organism>
<dbReference type="InterPro" id="IPR008984">
    <property type="entry name" value="SMAD_FHA_dom_sf"/>
</dbReference>
<dbReference type="InterPro" id="IPR000253">
    <property type="entry name" value="FHA_dom"/>
</dbReference>
<keyword evidence="1" id="KW-0472">Membrane</keyword>
<dbReference type="Pfam" id="PF00498">
    <property type="entry name" value="FHA"/>
    <property type="match status" value="1"/>
</dbReference>
<dbReference type="CDD" id="cd00060">
    <property type="entry name" value="FHA"/>
    <property type="match status" value="1"/>
</dbReference>
<dbReference type="VEuPathDB" id="CryptoDB:Cvel_20674"/>
<feature type="transmembrane region" description="Helical" evidence="1">
    <location>
        <begin position="41"/>
        <end position="62"/>
    </location>
</feature>
<dbReference type="SUPFAM" id="SSF49879">
    <property type="entry name" value="SMAD/FHA domain"/>
    <property type="match status" value="1"/>
</dbReference>
<dbReference type="AlphaFoldDB" id="A0A0G4G7T3"/>
<proteinExistence type="predicted"/>
<evidence type="ECO:0000259" key="2">
    <source>
        <dbReference type="PROSITE" id="PS50006"/>
    </source>
</evidence>
<protein>
    <recommendedName>
        <fullName evidence="2">FHA domain-containing protein</fullName>
    </recommendedName>
</protein>
<keyword evidence="1" id="KW-0812">Transmembrane</keyword>
<reference evidence="3" key="1">
    <citation type="submission" date="2014-11" db="EMBL/GenBank/DDBJ databases">
        <authorList>
            <person name="Otto D Thomas"/>
            <person name="Naeem Raeece"/>
        </authorList>
    </citation>
    <scope>NUCLEOTIDE SEQUENCE</scope>
</reference>
<name>A0A0G4G7T3_9ALVE</name>
<dbReference type="PROSITE" id="PS50006">
    <property type="entry name" value="FHA_DOMAIN"/>
    <property type="match status" value="1"/>
</dbReference>
<evidence type="ECO:0000313" key="3">
    <source>
        <dbReference type="EMBL" id="CEM24771.1"/>
    </source>
</evidence>
<dbReference type="EMBL" id="CDMZ01000968">
    <property type="protein sequence ID" value="CEM24771.1"/>
    <property type="molecule type" value="Genomic_DNA"/>
</dbReference>
<sequence>MGAVLSHFLAVALGAVAVLYVVKLKHFSTDESLISLDTGDKLKLVFTLCGLSMAWFLFFLALQRFSDDAGFRELGETERRQAVERLKMTKGALAQLTLVDETGRRWEVRGAEKFSLGRNNCDWTANAMCIARHHADVFRCDGGFCIEVHSKNGLLVKRLKEEGSEDKVDVRVPQGRKETLRQGDIIAFV</sequence>
<gene>
    <name evidence="3" type="ORF">Cvel_20674</name>
</gene>
<keyword evidence="1" id="KW-1133">Transmembrane helix</keyword>
<accession>A0A0G4G7T3</accession>